<accession>A0A381YD63</accession>
<name>A0A381YD63_9ZZZZ</name>
<dbReference type="SUPFAM" id="SSF56281">
    <property type="entry name" value="Metallo-hydrolase/oxidoreductase"/>
    <property type="match status" value="1"/>
</dbReference>
<dbReference type="Gene3D" id="3.60.15.10">
    <property type="entry name" value="Ribonuclease Z/Hydroxyacylglutathione hydrolase-like"/>
    <property type="match status" value="1"/>
</dbReference>
<dbReference type="EMBL" id="UINC01017862">
    <property type="protein sequence ID" value="SVA74521.1"/>
    <property type="molecule type" value="Genomic_DNA"/>
</dbReference>
<dbReference type="PANTHER" id="PTHR42951:SF4">
    <property type="entry name" value="ACYL-COENZYME A THIOESTERASE MBLAC2"/>
    <property type="match status" value="1"/>
</dbReference>
<gene>
    <name evidence="2" type="ORF">METZ01_LOCUS127375</name>
</gene>
<protein>
    <recommendedName>
        <fullName evidence="1">Metallo-beta-lactamase domain-containing protein</fullName>
    </recommendedName>
</protein>
<dbReference type="InterPro" id="IPR050855">
    <property type="entry name" value="NDM-1-like"/>
</dbReference>
<dbReference type="PANTHER" id="PTHR42951">
    <property type="entry name" value="METALLO-BETA-LACTAMASE DOMAIN-CONTAINING"/>
    <property type="match status" value="1"/>
</dbReference>
<organism evidence="2">
    <name type="scientific">marine metagenome</name>
    <dbReference type="NCBI Taxonomy" id="408172"/>
    <lineage>
        <taxon>unclassified sequences</taxon>
        <taxon>metagenomes</taxon>
        <taxon>ecological metagenomes</taxon>
    </lineage>
</organism>
<dbReference type="Pfam" id="PF00753">
    <property type="entry name" value="Lactamase_B"/>
    <property type="match status" value="1"/>
</dbReference>
<feature type="domain" description="Metallo-beta-lactamase" evidence="1">
    <location>
        <begin position="38"/>
        <end position="235"/>
    </location>
</feature>
<dbReference type="AlphaFoldDB" id="A0A381YD63"/>
<dbReference type="CDD" id="cd16282">
    <property type="entry name" value="metallo-hydrolase-like_MBL-fold"/>
    <property type="match status" value="1"/>
</dbReference>
<proteinExistence type="predicted"/>
<dbReference type="InterPro" id="IPR036866">
    <property type="entry name" value="RibonucZ/Hydroxyglut_hydro"/>
</dbReference>
<dbReference type="InterPro" id="IPR001279">
    <property type="entry name" value="Metallo-B-lactamas"/>
</dbReference>
<dbReference type="SMART" id="SM00849">
    <property type="entry name" value="Lactamase_B"/>
    <property type="match status" value="1"/>
</dbReference>
<feature type="non-terminal residue" evidence="2">
    <location>
        <position position="1"/>
    </location>
</feature>
<reference evidence="2" key="1">
    <citation type="submission" date="2018-05" db="EMBL/GenBank/DDBJ databases">
        <authorList>
            <person name="Lanie J.A."/>
            <person name="Ng W.-L."/>
            <person name="Kazmierczak K.M."/>
            <person name="Andrzejewski T.M."/>
            <person name="Davidsen T.M."/>
            <person name="Wayne K.J."/>
            <person name="Tettelin H."/>
            <person name="Glass J.I."/>
            <person name="Rusch D."/>
            <person name="Podicherti R."/>
            <person name="Tsui H.-C.T."/>
            <person name="Winkler M.E."/>
        </authorList>
    </citation>
    <scope>NUCLEOTIDE SEQUENCE</scope>
</reference>
<evidence type="ECO:0000313" key="2">
    <source>
        <dbReference type="EMBL" id="SVA74521.1"/>
    </source>
</evidence>
<evidence type="ECO:0000259" key="1">
    <source>
        <dbReference type="SMART" id="SM00849"/>
    </source>
</evidence>
<sequence>VATGNSRGHGTAIPYETGLHEVADGVFAYLQPDGGWGWSNAGLFVTRDSSLLVDTLFDQVLTRQMLDAMEPVTATRPIDTVVNTHANGDHCYGNGLLEGAEIVTTEAAAREMGAVPPSALVALLHADLDPVTAEYIQEAFGGFEFEGITIPEPTRTFSGRLELKLGDRSVHLEQVGPAHTAGDLIVHLPDESTVFTGDILFVNGTPIVWDGPIANWVAACDRILELGCDVIVPGHGPLTDADGVLAVRDYLTWLEDACRSRHKEGLTAADTISDLASSDEFAPYREWGEWERLAVNVRAAYREIDDDGTIPSSFVEMATEMAMLAAGG</sequence>